<organism evidence="9 10">
    <name type="scientific">Virgibacillus natechei</name>
    <dbReference type="NCBI Taxonomy" id="1216297"/>
    <lineage>
        <taxon>Bacteria</taxon>
        <taxon>Bacillati</taxon>
        <taxon>Bacillota</taxon>
        <taxon>Bacilli</taxon>
        <taxon>Bacillales</taxon>
        <taxon>Bacillaceae</taxon>
        <taxon>Virgibacillus</taxon>
    </lineage>
</organism>
<dbReference type="InterPro" id="IPR038770">
    <property type="entry name" value="Na+/solute_symporter_sf"/>
</dbReference>
<dbReference type="PANTHER" id="PTHR36838">
    <property type="entry name" value="AUXIN EFFLUX CARRIER FAMILY PROTEIN"/>
    <property type="match status" value="1"/>
</dbReference>
<protein>
    <submittedName>
        <fullName evidence="9">Permease</fullName>
    </submittedName>
</protein>
<accession>A0ABS4IKM6</accession>
<dbReference type="PANTHER" id="PTHR36838:SF1">
    <property type="entry name" value="SLR1864 PROTEIN"/>
    <property type="match status" value="1"/>
</dbReference>
<feature type="transmembrane region" description="Helical" evidence="8">
    <location>
        <begin position="154"/>
        <end position="173"/>
    </location>
</feature>
<gene>
    <name evidence="9" type="ORF">J2Z83_003678</name>
</gene>
<keyword evidence="4" id="KW-1003">Cell membrane</keyword>
<dbReference type="EMBL" id="JAGGKX010000028">
    <property type="protein sequence ID" value="MBP1971527.1"/>
    <property type="molecule type" value="Genomic_DNA"/>
</dbReference>
<feature type="transmembrane region" description="Helical" evidence="8">
    <location>
        <begin position="6"/>
        <end position="23"/>
    </location>
</feature>
<dbReference type="InterPro" id="IPR004776">
    <property type="entry name" value="Mem_transp_PIN-like"/>
</dbReference>
<evidence type="ECO:0000256" key="4">
    <source>
        <dbReference type="ARBA" id="ARBA00022475"/>
    </source>
</evidence>
<evidence type="ECO:0000256" key="1">
    <source>
        <dbReference type="ARBA" id="ARBA00004651"/>
    </source>
</evidence>
<keyword evidence="6 8" id="KW-1133">Transmembrane helix</keyword>
<evidence type="ECO:0000256" key="6">
    <source>
        <dbReference type="ARBA" id="ARBA00022989"/>
    </source>
</evidence>
<feature type="transmembrane region" description="Helical" evidence="8">
    <location>
        <begin position="92"/>
        <end position="115"/>
    </location>
</feature>
<feature type="transmembrane region" description="Helical" evidence="8">
    <location>
        <begin position="35"/>
        <end position="52"/>
    </location>
</feature>
<dbReference type="Gene3D" id="1.20.1530.20">
    <property type="match status" value="2"/>
</dbReference>
<keyword evidence="3" id="KW-0813">Transport</keyword>
<evidence type="ECO:0000256" key="2">
    <source>
        <dbReference type="ARBA" id="ARBA00010145"/>
    </source>
</evidence>
<feature type="transmembrane region" description="Helical" evidence="8">
    <location>
        <begin position="193"/>
        <end position="215"/>
    </location>
</feature>
<evidence type="ECO:0000313" key="10">
    <source>
        <dbReference type="Proteomes" id="UP001519345"/>
    </source>
</evidence>
<keyword evidence="10" id="KW-1185">Reference proteome</keyword>
<name>A0ABS4IKM6_9BACI</name>
<sequence length="298" mass="32568">MSLFFNVILPIIAVFTAGFILQRVRVMDVKSVSTITLYILTPALVFTSLYDAEFDKGYMIIVIYMLVLFFFMVVINKILARLFKWGPSIESAAILSTGFMNSGNYGLPVVLFSLGNAALPYAVFIMIVQSLMNNFFGIYYASRSTSGIKRAFKNVLKMPTTYAALLAFIFQYFSLGPLPDSIHSTLAMVGDAAIPVMMIMLGMQLASITSINLNWQVITSSVILKMAVSPVIGFGFVYLLGLDPLIGSVIIIISAMPTAATTTMYAIEFDTEPELVSSITLVATLVSIVSITILLNIV</sequence>
<reference evidence="9 10" key="1">
    <citation type="submission" date="2021-03" db="EMBL/GenBank/DDBJ databases">
        <title>Genomic Encyclopedia of Type Strains, Phase IV (KMG-IV): sequencing the most valuable type-strain genomes for metagenomic binning, comparative biology and taxonomic classification.</title>
        <authorList>
            <person name="Goeker M."/>
        </authorList>
    </citation>
    <scope>NUCLEOTIDE SEQUENCE [LARGE SCALE GENOMIC DNA]</scope>
    <source>
        <strain evidence="9 10">DSM 25609</strain>
    </source>
</reference>
<evidence type="ECO:0000256" key="8">
    <source>
        <dbReference type="SAM" id="Phobius"/>
    </source>
</evidence>
<keyword evidence="5 8" id="KW-0812">Transmembrane</keyword>
<comment type="caution">
    <text evidence="9">The sequence shown here is derived from an EMBL/GenBank/DDBJ whole genome shotgun (WGS) entry which is preliminary data.</text>
</comment>
<dbReference type="RefSeq" id="WP_209464560.1">
    <property type="nucleotide sequence ID" value="NZ_CP110224.1"/>
</dbReference>
<evidence type="ECO:0000256" key="3">
    <source>
        <dbReference type="ARBA" id="ARBA00022448"/>
    </source>
</evidence>
<feature type="transmembrane region" description="Helical" evidence="8">
    <location>
        <begin position="121"/>
        <end position="142"/>
    </location>
</feature>
<feature type="transmembrane region" description="Helical" evidence="8">
    <location>
        <begin position="58"/>
        <end position="80"/>
    </location>
</feature>
<comment type="similarity">
    <text evidence="2">Belongs to the auxin efflux carrier (TC 2.A.69) family.</text>
</comment>
<dbReference type="Proteomes" id="UP001519345">
    <property type="component" value="Unassembled WGS sequence"/>
</dbReference>
<dbReference type="Pfam" id="PF03547">
    <property type="entry name" value="Mem_trans"/>
    <property type="match status" value="2"/>
</dbReference>
<evidence type="ECO:0000256" key="5">
    <source>
        <dbReference type="ARBA" id="ARBA00022692"/>
    </source>
</evidence>
<proteinExistence type="inferred from homology"/>
<comment type="subcellular location">
    <subcellularLocation>
        <location evidence="1">Cell membrane</location>
        <topology evidence="1">Multi-pass membrane protein</topology>
    </subcellularLocation>
</comment>
<evidence type="ECO:0000313" key="9">
    <source>
        <dbReference type="EMBL" id="MBP1971527.1"/>
    </source>
</evidence>
<evidence type="ECO:0000256" key="7">
    <source>
        <dbReference type="ARBA" id="ARBA00023136"/>
    </source>
</evidence>
<feature type="transmembrane region" description="Helical" evidence="8">
    <location>
        <begin position="279"/>
        <end position="297"/>
    </location>
</feature>
<keyword evidence="7 8" id="KW-0472">Membrane</keyword>